<keyword evidence="3 4" id="KW-0560">Oxidoreductase</keyword>
<evidence type="ECO:0000256" key="3">
    <source>
        <dbReference type="ARBA" id="ARBA00023002"/>
    </source>
</evidence>
<dbReference type="NCBIfam" id="TIGR00715">
    <property type="entry name" value="precor6x_red"/>
    <property type="match status" value="1"/>
</dbReference>
<dbReference type="EC" id="1.3.1.54" evidence="4"/>
<comment type="pathway">
    <text evidence="1">Cofactor biosynthesis; adenosylcobalamin biosynthesis.</text>
</comment>
<dbReference type="PANTHER" id="PTHR36925">
    <property type="entry name" value="COBALT-PRECORRIN-6A REDUCTASE"/>
    <property type="match status" value="1"/>
</dbReference>
<dbReference type="InterPro" id="IPR003723">
    <property type="entry name" value="Precorrin-6x_reduct"/>
</dbReference>
<dbReference type="EMBL" id="JALJRB010000004">
    <property type="protein sequence ID" value="MCJ8499945.1"/>
    <property type="molecule type" value="Genomic_DNA"/>
</dbReference>
<dbReference type="PANTHER" id="PTHR36925:SF1">
    <property type="entry name" value="COBALT-PRECORRIN-6A REDUCTASE"/>
    <property type="match status" value="1"/>
</dbReference>
<evidence type="ECO:0000313" key="5">
    <source>
        <dbReference type="Proteomes" id="UP001165427"/>
    </source>
</evidence>
<name>A0AA41R280_9BACT</name>
<accession>A0AA41R280</accession>
<sequence>MAGDAPGLPAVILLLGGTSEAVPIAMALVAQGHAVLLSSATDAPLRDPLPPGVRCRSGPLDKDGMVALIRRHAIACVVDATHPYAGNATANARDACRAAGVPCLRFERPAVDVDLQGIDLRHAADHSRAAVLACAPRKSILLTVGSRHVHLYSAAARSHDLPLWARVLDHPASIAACREAGLRPDRIITGRGPFSEQQTGDLIRRHGIGVLVTKESGAAGGLTAKIAAARSNHCVVVLVDRPPAEPGAVHSIDALLSKTKL</sequence>
<dbReference type="PROSITE" id="PS51014">
    <property type="entry name" value="COBK_CBIJ"/>
    <property type="match status" value="1"/>
</dbReference>
<gene>
    <name evidence="4" type="primary">cobK</name>
    <name evidence="4" type="ORF">MRX98_05115</name>
</gene>
<dbReference type="Pfam" id="PF02571">
    <property type="entry name" value="CbiJ"/>
    <property type="match status" value="1"/>
</dbReference>
<keyword evidence="2" id="KW-0169">Cobalamin biosynthesis</keyword>
<protein>
    <submittedName>
        <fullName evidence="4">Precorrin-6A reductase</fullName>
        <ecNumber evidence="4">1.3.1.54</ecNumber>
    </submittedName>
</protein>
<dbReference type="GO" id="GO:0009236">
    <property type="term" value="P:cobalamin biosynthetic process"/>
    <property type="evidence" value="ECO:0007669"/>
    <property type="project" value="UniProtKB-KW"/>
</dbReference>
<proteinExistence type="predicted"/>
<organism evidence="4 5">
    <name type="scientific">Desulfatitalea alkaliphila</name>
    <dbReference type="NCBI Taxonomy" id="2929485"/>
    <lineage>
        <taxon>Bacteria</taxon>
        <taxon>Pseudomonadati</taxon>
        <taxon>Thermodesulfobacteriota</taxon>
        <taxon>Desulfobacteria</taxon>
        <taxon>Desulfobacterales</taxon>
        <taxon>Desulfosarcinaceae</taxon>
        <taxon>Desulfatitalea</taxon>
    </lineage>
</organism>
<keyword evidence="5" id="KW-1185">Reference proteome</keyword>
<evidence type="ECO:0000256" key="2">
    <source>
        <dbReference type="ARBA" id="ARBA00022573"/>
    </source>
</evidence>
<reference evidence="4" key="1">
    <citation type="submission" date="2022-04" db="EMBL/GenBank/DDBJ databases">
        <title>Desulfatitalea alkaliphila sp. nov., a novel anaerobic sulfate-reducing bacterium isolated from terrestrial mud volcano, Taman Peninsula, Russia.</title>
        <authorList>
            <person name="Khomyakova M.A."/>
            <person name="Merkel A.Y."/>
            <person name="Slobodkin A.I."/>
        </authorList>
    </citation>
    <scope>NUCLEOTIDE SEQUENCE</scope>
    <source>
        <strain evidence="4">M08but</strain>
    </source>
</reference>
<dbReference type="AlphaFoldDB" id="A0AA41R280"/>
<comment type="caution">
    <text evidence="4">The sequence shown here is derived from an EMBL/GenBank/DDBJ whole genome shotgun (WGS) entry which is preliminary data.</text>
</comment>
<evidence type="ECO:0000256" key="1">
    <source>
        <dbReference type="ARBA" id="ARBA00004953"/>
    </source>
</evidence>
<dbReference type="RefSeq" id="WP_246903638.1">
    <property type="nucleotide sequence ID" value="NZ_JALJRB010000004.1"/>
</dbReference>
<dbReference type="Proteomes" id="UP001165427">
    <property type="component" value="Unassembled WGS sequence"/>
</dbReference>
<evidence type="ECO:0000313" key="4">
    <source>
        <dbReference type="EMBL" id="MCJ8499945.1"/>
    </source>
</evidence>
<dbReference type="GO" id="GO:0016994">
    <property type="term" value="F:precorrin-6A reductase activity"/>
    <property type="evidence" value="ECO:0007669"/>
    <property type="project" value="UniProtKB-EC"/>
</dbReference>